<dbReference type="STRING" id="83219.PM02_06070"/>
<keyword evidence="9" id="KW-1185">Reference proteome</keyword>
<evidence type="ECO:0000256" key="2">
    <source>
        <dbReference type="ARBA" id="ARBA00022603"/>
    </source>
</evidence>
<keyword evidence="3 6" id="KW-0808">Transferase</keyword>
<evidence type="ECO:0000313" key="8">
    <source>
        <dbReference type="EMBL" id="KAJ03880.1"/>
    </source>
</evidence>
<sequence>MTEHHILRLGHHGDGIADGPIFAPLTLPGEMVSGTVDGSTLSDVRILTPSDDRVAPPCRHFKSCGGCQLQHASDVLVATWKQDVVKHALDAHGLETVFKPLHTSPAQSRRRATFAARRTKKGAMAGFYGRSSDVLIEIPDCKLLAPEVLEGRGVAEDLAVTGTSRKAALAVTVTASANGLDVAVAHGKPLDGPLRQELASLCERRGLARLSWDDEVIAMRHAPVQTFGRAAVTPPPGAFLQATQDGEAALLAAVKEAVAGADALADLFAGCGTFALPLAETARVHAVESVAEMMTALDHGWRMAEGLKPVTTETRDLFRRPLLPDEMRKLDAVVLDPPRAGAERQVAEIVTARVPQVAYVSCNPVTFARDALTMVNAGYTLNWVQVVDQFRWSSHVELAASLTAPA</sequence>
<dbReference type="InterPro" id="IPR029063">
    <property type="entry name" value="SAM-dependent_MTases_sf"/>
</dbReference>
<feature type="active site" description="Nucleophile" evidence="6">
    <location>
        <position position="362"/>
    </location>
</feature>
<evidence type="ECO:0000256" key="5">
    <source>
        <dbReference type="ARBA" id="ARBA00023014"/>
    </source>
</evidence>
<reference evidence="8 9" key="1">
    <citation type="journal article" date="2014" name="Genome Announc.">
        <title>Draft Genome Sequences of Two Isolates of the Roseobacter Group, Sulfitobacter sp. Strains 3SOLIMAR09 and 1FIGIMAR09, from Harbors of Mallorca Island (Mediterranean Sea).</title>
        <authorList>
            <person name="Mas-Llado M."/>
            <person name="Pina-Villalonga J.M."/>
            <person name="Brunet-Galmes I."/>
            <person name="Nogales B."/>
            <person name="Bosch R."/>
        </authorList>
    </citation>
    <scope>NUCLEOTIDE SEQUENCE [LARGE SCALE GENOMIC DNA]</scope>
    <source>
        <strain evidence="8 9">1FIGIMAR09</strain>
    </source>
</reference>
<dbReference type="GO" id="GO:0051539">
    <property type="term" value="F:4 iron, 4 sulfur cluster binding"/>
    <property type="evidence" value="ECO:0007669"/>
    <property type="project" value="UniProtKB-KW"/>
</dbReference>
<comment type="caution">
    <text evidence="8">The sequence shown here is derived from an EMBL/GenBank/DDBJ whole genome shotgun (WGS) entry which is preliminary data.</text>
</comment>
<evidence type="ECO:0000256" key="7">
    <source>
        <dbReference type="PROSITE-ProRule" id="PRU10015"/>
    </source>
</evidence>
<dbReference type="RefSeq" id="WP_037906270.1">
    <property type="nucleotide sequence ID" value="NZ_JEMU01000004.1"/>
</dbReference>
<dbReference type="PANTHER" id="PTHR11061">
    <property type="entry name" value="RNA M5U METHYLTRANSFERASE"/>
    <property type="match status" value="1"/>
</dbReference>
<dbReference type="Pfam" id="PF05958">
    <property type="entry name" value="tRNA_U5-meth_tr"/>
    <property type="match status" value="1"/>
</dbReference>
<keyword evidence="1" id="KW-0004">4Fe-4S</keyword>
<dbReference type="AlphaFoldDB" id="A0A061SW92"/>
<dbReference type="PANTHER" id="PTHR11061:SF49">
    <property type="entry name" value="23S RRNA (URACIL(1939)-C(5))-METHYLTRANSFERASE RLMD"/>
    <property type="match status" value="1"/>
</dbReference>
<dbReference type="InterPro" id="IPR012340">
    <property type="entry name" value="NA-bd_OB-fold"/>
</dbReference>
<dbReference type="Gene3D" id="2.40.50.1070">
    <property type="match status" value="1"/>
</dbReference>
<gene>
    <name evidence="8" type="ORF">PM02_06070</name>
</gene>
<accession>A0A061SW92</accession>
<keyword evidence="5" id="KW-0411">Iron-sulfur</keyword>
<dbReference type="EMBL" id="JEMU01000004">
    <property type="protein sequence ID" value="KAJ03880.1"/>
    <property type="molecule type" value="Genomic_DNA"/>
</dbReference>
<feature type="binding site" evidence="6">
    <location>
        <position position="336"/>
    </location>
    <ligand>
        <name>S-adenosyl-L-methionine</name>
        <dbReference type="ChEBI" id="CHEBI:59789"/>
    </ligand>
</feature>
<dbReference type="Gene3D" id="2.40.50.140">
    <property type="entry name" value="Nucleic acid-binding proteins"/>
    <property type="match status" value="1"/>
</dbReference>
<feature type="binding site" evidence="6">
    <location>
        <position position="288"/>
    </location>
    <ligand>
        <name>S-adenosyl-L-methionine</name>
        <dbReference type="ChEBI" id="CHEBI:59789"/>
    </ligand>
</feature>
<evidence type="ECO:0000256" key="4">
    <source>
        <dbReference type="ARBA" id="ARBA00022691"/>
    </source>
</evidence>
<feature type="binding site" evidence="6">
    <location>
        <position position="268"/>
    </location>
    <ligand>
        <name>S-adenosyl-L-methionine</name>
        <dbReference type="ChEBI" id="CHEBI:59789"/>
    </ligand>
</feature>
<dbReference type="Gene3D" id="3.40.50.150">
    <property type="entry name" value="Vaccinia Virus protein VP39"/>
    <property type="match status" value="1"/>
</dbReference>
<dbReference type="PROSITE" id="PS01230">
    <property type="entry name" value="TRMA_1"/>
    <property type="match status" value="1"/>
</dbReference>
<dbReference type="eggNOG" id="COG2265">
    <property type="taxonomic scope" value="Bacteria"/>
</dbReference>
<dbReference type="InterPro" id="IPR030390">
    <property type="entry name" value="MeTrfase_TrmA_AS"/>
</dbReference>
<proteinExistence type="inferred from homology"/>
<keyword evidence="2 6" id="KW-0489">Methyltransferase</keyword>
<feature type="binding site" evidence="6">
    <location>
        <position position="241"/>
    </location>
    <ligand>
        <name>S-adenosyl-L-methionine</name>
        <dbReference type="ChEBI" id="CHEBI:59789"/>
    </ligand>
</feature>
<dbReference type="InterPro" id="IPR010280">
    <property type="entry name" value="U5_MeTrfase_fam"/>
</dbReference>
<dbReference type="GO" id="GO:0070041">
    <property type="term" value="F:rRNA (uridine-C5-)-methyltransferase activity"/>
    <property type="evidence" value="ECO:0007669"/>
    <property type="project" value="TreeGrafter"/>
</dbReference>
<comment type="similarity">
    <text evidence="6">Belongs to the class I-like SAM-binding methyltransferase superfamily. RNA M5U methyltransferase family.</text>
</comment>
<dbReference type="CDD" id="cd02440">
    <property type="entry name" value="AdoMet_MTases"/>
    <property type="match status" value="1"/>
</dbReference>
<evidence type="ECO:0000313" key="9">
    <source>
        <dbReference type="Proteomes" id="UP000027337"/>
    </source>
</evidence>
<keyword evidence="1" id="KW-0479">Metal-binding</keyword>
<dbReference type="GO" id="GO:0070475">
    <property type="term" value="P:rRNA base methylation"/>
    <property type="evidence" value="ECO:0007669"/>
    <property type="project" value="TreeGrafter"/>
</dbReference>
<protein>
    <submittedName>
        <fullName evidence="8">RNA methyltransferase</fullName>
    </submittedName>
</protein>
<feature type="active site" evidence="7">
    <location>
        <position position="362"/>
    </location>
</feature>
<evidence type="ECO:0000256" key="3">
    <source>
        <dbReference type="ARBA" id="ARBA00022679"/>
    </source>
</evidence>
<keyword evidence="1" id="KW-0408">Iron</keyword>
<name>A0A061SW92_9RHOB</name>
<organism evidence="8 9">
    <name type="scientific">Sulfitobacter mediterraneus</name>
    <dbReference type="NCBI Taxonomy" id="83219"/>
    <lineage>
        <taxon>Bacteria</taxon>
        <taxon>Pseudomonadati</taxon>
        <taxon>Pseudomonadota</taxon>
        <taxon>Alphaproteobacteria</taxon>
        <taxon>Rhodobacterales</taxon>
        <taxon>Roseobacteraceae</taxon>
        <taxon>Sulfitobacter</taxon>
    </lineage>
</organism>
<evidence type="ECO:0000256" key="1">
    <source>
        <dbReference type="ARBA" id="ARBA00022485"/>
    </source>
</evidence>
<dbReference type="Proteomes" id="UP000027337">
    <property type="component" value="Unassembled WGS sequence"/>
</dbReference>
<dbReference type="SUPFAM" id="SSF53335">
    <property type="entry name" value="S-adenosyl-L-methionine-dependent methyltransferases"/>
    <property type="match status" value="1"/>
</dbReference>
<dbReference type="PROSITE" id="PS51687">
    <property type="entry name" value="SAM_MT_RNA_M5U"/>
    <property type="match status" value="1"/>
</dbReference>
<evidence type="ECO:0000256" key="6">
    <source>
        <dbReference type="PROSITE-ProRule" id="PRU01024"/>
    </source>
</evidence>
<keyword evidence="4 6" id="KW-0949">S-adenosyl-L-methionine</keyword>